<dbReference type="Proteomes" id="UP000500857">
    <property type="component" value="Chromosome"/>
</dbReference>
<gene>
    <name evidence="5" type="ORF">HCG48_14185</name>
</gene>
<name>A0A6H1TYC8_9CYAN</name>
<dbReference type="FunFam" id="3.40.1390.30:FF:000001">
    <property type="entry name" value="GTP cyclohydrolase 1 type 2"/>
    <property type="match status" value="1"/>
</dbReference>
<evidence type="ECO:0000256" key="2">
    <source>
        <dbReference type="ARBA" id="ARBA00022112"/>
    </source>
</evidence>
<feature type="binding site" evidence="4">
    <location>
        <position position="234"/>
    </location>
    <ligand>
        <name>a divalent metal cation</name>
        <dbReference type="ChEBI" id="CHEBI:60240"/>
        <label>1</label>
    </ligand>
</feature>
<feature type="binding site" evidence="4">
    <location>
        <position position="71"/>
    </location>
    <ligand>
        <name>a divalent metal cation</name>
        <dbReference type="ChEBI" id="CHEBI:60240"/>
        <label>1</label>
    </ligand>
</feature>
<dbReference type="RefSeq" id="WP_168569743.1">
    <property type="nucleotide sequence ID" value="NZ_CP051167.1"/>
</dbReference>
<dbReference type="KEGG" id="oxy:HCG48_14185"/>
<evidence type="ECO:0000256" key="1">
    <source>
        <dbReference type="ARBA" id="ARBA00006964"/>
    </source>
</evidence>
<comment type="similarity">
    <text evidence="1">Belongs to the GTP cyclohydrolase I type 2/NIF3 family.</text>
</comment>
<dbReference type="EMBL" id="CP051167">
    <property type="protein sequence ID" value="QIZ71591.1"/>
    <property type="molecule type" value="Genomic_DNA"/>
</dbReference>
<organism evidence="5 6">
    <name type="scientific">Oxynema aestuarii AP17</name>
    <dbReference type="NCBI Taxonomy" id="2064643"/>
    <lineage>
        <taxon>Bacteria</taxon>
        <taxon>Bacillati</taxon>
        <taxon>Cyanobacteriota</taxon>
        <taxon>Cyanophyceae</taxon>
        <taxon>Oscillatoriophycideae</taxon>
        <taxon>Oscillatoriales</taxon>
        <taxon>Oscillatoriaceae</taxon>
        <taxon>Oxynema</taxon>
        <taxon>Oxynema aestuarii</taxon>
    </lineage>
</organism>
<protein>
    <recommendedName>
        <fullName evidence="2">GTP cyclohydrolase 1 type 2 homolog</fullName>
    </recommendedName>
</protein>
<evidence type="ECO:0000256" key="3">
    <source>
        <dbReference type="ARBA" id="ARBA00022723"/>
    </source>
</evidence>
<proteinExistence type="inferred from homology"/>
<sequence>MNIEELIRWFEGWADPAWQEKWDNCGWQVEPGVTGEPARVLVCLTPTLAVMREAIALRESGIEVNLIFAHHPLIFGGLRRLVTGEPIAEMARLAFAHQIGIYSAHTNFDQVNHGTADVLAELLALKQVEPIAPTQDGLGYGRIGVLEPALKVRNLLSEIKSKLNPPELIVSVDAAMERTIERVAVLGGSGASYIDAAVKAGAQAYLTSDCKFHQFQEARDRGLILIDAGHYATERPACDRLVEHLKSLGVEWVQLSGADEDFRGFATLPEIVEV</sequence>
<feature type="binding site" evidence="4">
    <location>
        <position position="70"/>
    </location>
    <ligand>
        <name>a divalent metal cation</name>
        <dbReference type="ChEBI" id="CHEBI:60240"/>
        <label>1</label>
    </ligand>
</feature>
<dbReference type="PANTHER" id="PTHR13799">
    <property type="entry name" value="NGG1 INTERACTING FACTOR 3"/>
    <property type="match status" value="1"/>
</dbReference>
<dbReference type="Gene3D" id="3.40.1390.30">
    <property type="entry name" value="NIF3 (NGG1p interacting factor 3)-like"/>
    <property type="match status" value="2"/>
</dbReference>
<dbReference type="AlphaFoldDB" id="A0A6H1TYC8"/>
<reference evidence="5 6" key="1">
    <citation type="submission" date="2020-04" db="EMBL/GenBank/DDBJ databases">
        <authorList>
            <person name="Basu S."/>
            <person name="Maruthanayagam V."/>
            <person name="Chakraborty S."/>
            <person name="Pramanik A."/>
            <person name="Mukherjee J."/>
            <person name="Brink B."/>
        </authorList>
    </citation>
    <scope>NUCLEOTIDE SEQUENCE [LARGE SCALE GENOMIC DNA]</scope>
    <source>
        <strain evidence="5 6">AP17</strain>
    </source>
</reference>
<evidence type="ECO:0000313" key="5">
    <source>
        <dbReference type="EMBL" id="QIZ71591.1"/>
    </source>
</evidence>
<keyword evidence="3 4" id="KW-0479">Metal-binding</keyword>
<accession>A0A6H1TYC8</accession>
<dbReference type="SUPFAM" id="SSF102705">
    <property type="entry name" value="NIF3 (NGG1p interacting factor 3)-like"/>
    <property type="match status" value="1"/>
</dbReference>
<evidence type="ECO:0000256" key="4">
    <source>
        <dbReference type="PIRSR" id="PIRSR602678-1"/>
    </source>
</evidence>
<feature type="binding site" evidence="4">
    <location>
        <position position="230"/>
    </location>
    <ligand>
        <name>a divalent metal cation</name>
        <dbReference type="ChEBI" id="CHEBI:60240"/>
        <label>1</label>
    </ligand>
</feature>
<dbReference type="InterPro" id="IPR036069">
    <property type="entry name" value="DUF34/NIF3_sf"/>
</dbReference>
<dbReference type="NCBIfam" id="TIGR00486">
    <property type="entry name" value="YbgI_SA1388"/>
    <property type="match status" value="1"/>
</dbReference>
<dbReference type="GO" id="GO:0005737">
    <property type="term" value="C:cytoplasm"/>
    <property type="evidence" value="ECO:0007669"/>
    <property type="project" value="TreeGrafter"/>
</dbReference>
<feature type="binding site" evidence="4">
    <location>
        <position position="109"/>
    </location>
    <ligand>
        <name>a divalent metal cation</name>
        <dbReference type="ChEBI" id="CHEBI:60240"/>
        <label>1</label>
    </ligand>
</feature>
<dbReference type="Pfam" id="PF01784">
    <property type="entry name" value="DUF34_NIF3"/>
    <property type="match status" value="1"/>
</dbReference>
<evidence type="ECO:0000313" key="6">
    <source>
        <dbReference type="Proteomes" id="UP000500857"/>
    </source>
</evidence>
<dbReference type="GO" id="GO:0046872">
    <property type="term" value="F:metal ion binding"/>
    <property type="evidence" value="ECO:0007669"/>
    <property type="project" value="UniProtKB-KW"/>
</dbReference>
<keyword evidence="6" id="KW-1185">Reference proteome</keyword>
<dbReference type="InterPro" id="IPR002678">
    <property type="entry name" value="DUF34/NIF3"/>
</dbReference>
<dbReference type="PANTHER" id="PTHR13799:SF14">
    <property type="entry name" value="GTP CYCLOHYDROLASE 1 TYPE 2 HOMOLOG"/>
    <property type="match status" value="1"/>
</dbReference>